<comment type="caution">
    <text evidence="9">The sequence shown here is derived from an EMBL/GenBank/DDBJ whole genome shotgun (WGS) entry which is preliminary data.</text>
</comment>
<evidence type="ECO:0000313" key="9">
    <source>
        <dbReference type="EMBL" id="GAT65570.1"/>
    </source>
</evidence>
<dbReference type="PROSITE" id="PS50928">
    <property type="entry name" value="ABC_TM1"/>
    <property type="match status" value="1"/>
</dbReference>
<dbReference type="EMBL" id="BDCX01000002">
    <property type="protein sequence ID" value="GAT65570.1"/>
    <property type="molecule type" value="Genomic_DNA"/>
</dbReference>
<evidence type="ECO:0000256" key="4">
    <source>
        <dbReference type="ARBA" id="ARBA00022692"/>
    </source>
</evidence>
<feature type="transmembrane region" description="Helical" evidence="7">
    <location>
        <begin position="193"/>
        <end position="214"/>
    </location>
</feature>
<feature type="domain" description="ABC transmembrane type-1" evidence="8">
    <location>
        <begin position="74"/>
        <end position="254"/>
    </location>
</feature>
<feature type="transmembrane region" description="Helical" evidence="7">
    <location>
        <begin position="234"/>
        <end position="257"/>
    </location>
</feature>
<dbReference type="AlphaFoldDB" id="A0A171BU26"/>
<keyword evidence="6 7" id="KW-0472">Membrane</keyword>
<dbReference type="InterPro" id="IPR035906">
    <property type="entry name" value="MetI-like_sf"/>
</dbReference>
<keyword evidence="3" id="KW-1003">Cell membrane</keyword>
<name>A0A171BU26_9ACTN</name>
<reference evidence="9 10" key="1">
    <citation type="journal article" date="2016" name="Genome Announc.">
        <title>Draft Genome Sequence of Planomonospora sphaerica JCM9374, a Rare Actinomycete.</title>
        <authorList>
            <person name="Dohra H."/>
            <person name="Suzuki T."/>
            <person name="Inoue Y."/>
            <person name="Kodani S."/>
        </authorList>
    </citation>
    <scope>NUCLEOTIDE SEQUENCE [LARGE SCALE GENOMIC DNA]</scope>
    <source>
        <strain evidence="9 10">JCM 9374</strain>
    </source>
</reference>
<dbReference type="Pfam" id="PF00528">
    <property type="entry name" value="BPD_transp_1"/>
    <property type="match status" value="1"/>
</dbReference>
<keyword evidence="4 7" id="KW-0812">Transmembrane</keyword>
<evidence type="ECO:0000313" key="10">
    <source>
        <dbReference type="Proteomes" id="UP000077701"/>
    </source>
</evidence>
<dbReference type="Proteomes" id="UP000077701">
    <property type="component" value="Unassembled WGS sequence"/>
</dbReference>
<dbReference type="PANTHER" id="PTHR30151:SF0">
    <property type="entry name" value="ABC TRANSPORTER PERMEASE PROTEIN MJ0413-RELATED"/>
    <property type="match status" value="1"/>
</dbReference>
<accession>A0A171BU26</accession>
<dbReference type="STRING" id="161355.PS9374_01203"/>
<dbReference type="SUPFAM" id="SSF161098">
    <property type="entry name" value="MetI-like"/>
    <property type="match status" value="1"/>
</dbReference>
<evidence type="ECO:0000256" key="6">
    <source>
        <dbReference type="ARBA" id="ARBA00023136"/>
    </source>
</evidence>
<evidence type="ECO:0000256" key="1">
    <source>
        <dbReference type="ARBA" id="ARBA00004651"/>
    </source>
</evidence>
<protein>
    <submittedName>
        <fullName evidence="9">Nitrate ABC transporter permease</fullName>
    </submittedName>
</protein>
<dbReference type="PANTHER" id="PTHR30151">
    <property type="entry name" value="ALKANE SULFONATE ABC TRANSPORTER-RELATED, MEMBRANE SUBUNIT"/>
    <property type="match status" value="1"/>
</dbReference>
<dbReference type="OrthoDB" id="3173654at2"/>
<gene>
    <name evidence="9" type="ORF">PS9374_01203</name>
</gene>
<evidence type="ECO:0000256" key="7">
    <source>
        <dbReference type="RuleBase" id="RU363032"/>
    </source>
</evidence>
<sequence>MTARGAGDRAASAAAWIARLWIVPVALLGWELAARLAGAVYFPPPSAILVRLHELWFSGPLGRLFLTQEAVDHLLPSLGRLLLGWAAACAVAVVAGVALGRSASAYDCVNPLIHFFRSIPPPLLIPIAMTLTGVGTPLQLAAIVFGVVWPVLINTLDGARHVDRAYLETCEVFGVSRTAQLLRVVLPAMAPKVFAGLRISVALALIMMIISEYIGSTEGIGYHMLVAQSQVDIASMWTAIVLLGVLGFVLNSLFLRVERRVLAWHRSARRTG</sequence>
<keyword evidence="10" id="KW-1185">Reference proteome</keyword>
<dbReference type="CDD" id="cd06261">
    <property type="entry name" value="TM_PBP2"/>
    <property type="match status" value="1"/>
</dbReference>
<comment type="similarity">
    <text evidence="7">Belongs to the binding-protein-dependent transport system permease family.</text>
</comment>
<keyword evidence="5 7" id="KW-1133">Transmembrane helix</keyword>
<feature type="transmembrane region" description="Helical" evidence="7">
    <location>
        <begin position="78"/>
        <end position="103"/>
    </location>
</feature>
<evidence type="ECO:0000256" key="2">
    <source>
        <dbReference type="ARBA" id="ARBA00022448"/>
    </source>
</evidence>
<dbReference type="GO" id="GO:0055085">
    <property type="term" value="P:transmembrane transport"/>
    <property type="evidence" value="ECO:0007669"/>
    <property type="project" value="InterPro"/>
</dbReference>
<evidence type="ECO:0000259" key="8">
    <source>
        <dbReference type="PROSITE" id="PS50928"/>
    </source>
</evidence>
<dbReference type="Gene3D" id="1.10.3720.10">
    <property type="entry name" value="MetI-like"/>
    <property type="match status" value="1"/>
</dbReference>
<organism evidence="9 10">
    <name type="scientific">Planomonospora sphaerica</name>
    <dbReference type="NCBI Taxonomy" id="161355"/>
    <lineage>
        <taxon>Bacteria</taxon>
        <taxon>Bacillati</taxon>
        <taxon>Actinomycetota</taxon>
        <taxon>Actinomycetes</taxon>
        <taxon>Streptosporangiales</taxon>
        <taxon>Streptosporangiaceae</taxon>
        <taxon>Planomonospora</taxon>
    </lineage>
</organism>
<dbReference type="InterPro" id="IPR000515">
    <property type="entry name" value="MetI-like"/>
</dbReference>
<reference evidence="10" key="2">
    <citation type="submission" date="2016-04" db="EMBL/GenBank/DDBJ databases">
        <title>Planomonospora sphaerica JCM9374 whole genome shotgun sequence.</title>
        <authorList>
            <person name="Suzuki T."/>
            <person name="Dohra H."/>
            <person name="Kodani S."/>
        </authorList>
    </citation>
    <scope>NUCLEOTIDE SEQUENCE [LARGE SCALE GENOMIC DNA]</scope>
    <source>
        <strain evidence="10">JCM 9374</strain>
    </source>
</reference>
<feature type="transmembrane region" description="Helical" evidence="7">
    <location>
        <begin position="20"/>
        <end position="42"/>
    </location>
</feature>
<keyword evidence="2 7" id="KW-0813">Transport</keyword>
<comment type="subcellular location">
    <subcellularLocation>
        <location evidence="1 7">Cell membrane</location>
        <topology evidence="1 7">Multi-pass membrane protein</topology>
    </subcellularLocation>
</comment>
<proteinExistence type="inferred from homology"/>
<evidence type="ECO:0000256" key="3">
    <source>
        <dbReference type="ARBA" id="ARBA00022475"/>
    </source>
</evidence>
<feature type="transmembrane region" description="Helical" evidence="7">
    <location>
        <begin position="123"/>
        <end position="152"/>
    </location>
</feature>
<dbReference type="GO" id="GO:0005886">
    <property type="term" value="C:plasma membrane"/>
    <property type="evidence" value="ECO:0007669"/>
    <property type="project" value="UniProtKB-SubCell"/>
</dbReference>
<evidence type="ECO:0000256" key="5">
    <source>
        <dbReference type="ARBA" id="ARBA00022989"/>
    </source>
</evidence>
<dbReference type="RefSeq" id="WP_068895056.1">
    <property type="nucleotide sequence ID" value="NZ_BDCX01000002.1"/>
</dbReference>